<dbReference type="KEGG" id="pbh:AAW51_0851"/>
<dbReference type="EMBL" id="CP011371">
    <property type="protein sequence ID" value="AKJ27542.1"/>
    <property type="molecule type" value="Genomic_DNA"/>
</dbReference>
<protein>
    <recommendedName>
        <fullName evidence="4">Phenol degradation protein meta</fullName>
    </recommendedName>
</protein>
<keyword evidence="3" id="KW-1185">Reference proteome</keyword>
<evidence type="ECO:0008006" key="4">
    <source>
        <dbReference type="Google" id="ProtNLM"/>
    </source>
</evidence>
<proteinExistence type="predicted"/>
<dbReference type="Proteomes" id="UP000035352">
    <property type="component" value="Chromosome"/>
</dbReference>
<evidence type="ECO:0000313" key="2">
    <source>
        <dbReference type="EMBL" id="AKJ27542.1"/>
    </source>
</evidence>
<feature type="signal peptide" evidence="1">
    <location>
        <begin position="1"/>
        <end position="23"/>
    </location>
</feature>
<dbReference type="InterPro" id="IPR025737">
    <property type="entry name" value="FApF"/>
</dbReference>
<dbReference type="Pfam" id="PF13557">
    <property type="entry name" value="Phenol_MetA_deg"/>
    <property type="match status" value="1"/>
</dbReference>
<dbReference type="AlphaFoldDB" id="A0A0G3BE22"/>
<evidence type="ECO:0000313" key="3">
    <source>
        <dbReference type="Proteomes" id="UP000035352"/>
    </source>
</evidence>
<reference evidence="2 3" key="1">
    <citation type="submission" date="2015-05" db="EMBL/GenBank/DDBJ databases">
        <authorList>
            <person name="Tang B."/>
            <person name="Yu Y."/>
        </authorList>
    </citation>
    <scope>NUCLEOTIDE SEQUENCE [LARGE SCALE GENOMIC DNA]</scope>
    <source>
        <strain evidence="2 3">DSM 7029</strain>
    </source>
</reference>
<name>A0A0G3BE22_9BURK</name>
<keyword evidence="1" id="KW-0732">Signal</keyword>
<accession>A0A0G3BE22</accession>
<organism evidence="2 3">
    <name type="scientific">Caldimonas brevitalea</name>
    <dbReference type="NCBI Taxonomy" id="413882"/>
    <lineage>
        <taxon>Bacteria</taxon>
        <taxon>Pseudomonadati</taxon>
        <taxon>Pseudomonadota</taxon>
        <taxon>Betaproteobacteria</taxon>
        <taxon>Burkholderiales</taxon>
        <taxon>Sphaerotilaceae</taxon>
        <taxon>Caldimonas</taxon>
    </lineage>
</organism>
<dbReference type="RefSeq" id="WP_047193602.1">
    <property type="nucleotide sequence ID" value="NZ_CP011371.1"/>
</dbReference>
<dbReference type="OrthoDB" id="8639774at2"/>
<gene>
    <name evidence="2" type="ORF">AAW51_0851</name>
</gene>
<sequence>MKLTRSVFLAAVSAGFVSLPAHATENGQVRALLGGPAQELSSPQFPGWYGQVWLQHYRANKVRDDQGRTNVATLGGQAVRLQPKIEATVLVPRVTYISELRYLEGRVGASVSLPIVHQRNSIDFSGPLPPAALAAAGDARSGSKSGLGDAEISTFLDWQTDDYRLVGSLGVVAPTGAYDKDRAVNPGAGDFWTLRPGLVAAYVWENGFEVGSRTTYSFNTRNRDTDVRSGQYLHSDFSGLYRLNDTTRVGLQGFVLKQTTRDSGPGVASHGNEVQSLGLGPLVGYTSEDGRWAAEVKVLREFSVRNRPQGTISYLRLQLRLD</sequence>
<evidence type="ECO:0000256" key="1">
    <source>
        <dbReference type="SAM" id="SignalP"/>
    </source>
</evidence>
<feature type="chain" id="PRO_5002551769" description="Phenol degradation protein meta" evidence="1">
    <location>
        <begin position="24"/>
        <end position="322"/>
    </location>
</feature>